<dbReference type="AlphaFoldDB" id="A0AAW2C6N7"/>
<proteinExistence type="predicted"/>
<dbReference type="Proteomes" id="UP001459277">
    <property type="component" value="Unassembled WGS sequence"/>
</dbReference>
<accession>A0AAW2C6N7</accession>
<dbReference type="PANTHER" id="PTHR47361:SF4">
    <property type="entry name" value="RING_U-BOX SUPERFAMILY PROTEIN"/>
    <property type="match status" value="1"/>
</dbReference>
<keyword evidence="2" id="KW-1185">Reference proteome</keyword>
<comment type="caution">
    <text evidence="1">The sequence shown here is derived from an EMBL/GenBank/DDBJ whole genome shotgun (WGS) entry which is preliminary data.</text>
</comment>
<dbReference type="EMBL" id="JAZDWU010000008">
    <property type="protein sequence ID" value="KAK9992804.1"/>
    <property type="molecule type" value="Genomic_DNA"/>
</dbReference>
<sequence>MYTLPMCLAAFIRYREVVRALKLALGGNSGITILEIDQEANGHSLFRVLLEKIPDVELIVKGYYCFNYLKPHPSNWLYQPFCESLFWMSLDGYSLEDVFNITNVELGFIKILEFQGMDMKYKKQWSRTRTGFPNDLKELIVEEMKESQMQSKKEIEDKGFENHGGICAVCLNQIVLEETALVKGCEHAY</sequence>
<organism evidence="1 2">
    <name type="scientific">Lithocarpus litseifolius</name>
    <dbReference type="NCBI Taxonomy" id="425828"/>
    <lineage>
        <taxon>Eukaryota</taxon>
        <taxon>Viridiplantae</taxon>
        <taxon>Streptophyta</taxon>
        <taxon>Embryophyta</taxon>
        <taxon>Tracheophyta</taxon>
        <taxon>Spermatophyta</taxon>
        <taxon>Magnoliopsida</taxon>
        <taxon>eudicotyledons</taxon>
        <taxon>Gunneridae</taxon>
        <taxon>Pentapetalae</taxon>
        <taxon>rosids</taxon>
        <taxon>fabids</taxon>
        <taxon>Fagales</taxon>
        <taxon>Fagaceae</taxon>
        <taxon>Lithocarpus</taxon>
    </lineage>
</organism>
<protein>
    <submittedName>
        <fullName evidence="1">Uncharacterized protein</fullName>
    </submittedName>
</protein>
<dbReference type="PANTHER" id="PTHR47361">
    <property type="entry name" value="RING/U-BOX SUPERFAMILY PROTEIN"/>
    <property type="match status" value="1"/>
</dbReference>
<evidence type="ECO:0000313" key="1">
    <source>
        <dbReference type="EMBL" id="KAK9992804.1"/>
    </source>
</evidence>
<gene>
    <name evidence="1" type="ORF">SO802_022507</name>
</gene>
<reference evidence="1 2" key="1">
    <citation type="submission" date="2024-01" db="EMBL/GenBank/DDBJ databases">
        <title>A telomere-to-telomere, gap-free genome of sweet tea (Lithocarpus litseifolius).</title>
        <authorList>
            <person name="Zhou J."/>
        </authorList>
    </citation>
    <scope>NUCLEOTIDE SEQUENCE [LARGE SCALE GENOMIC DNA]</scope>
    <source>
        <strain evidence="1">Zhou-2022a</strain>
        <tissue evidence="1">Leaf</tissue>
    </source>
</reference>
<name>A0AAW2C6N7_9ROSI</name>
<evidence type="ECO:0000313" key="2">
    <source>
        <dbReference type="Proteomes" id="UP001459277"/>
    </source>
</evidence>